<feature type="region of interest" description="Disordered" evidence="6">
    <location>
        <begin position="112"/>
        <end position="163"/>
    </location>
</feature>
<comment type="subunit">
    <text evidence="1">Self-associates forming complexes of several hundred monomers.</text>
</comment>
<dbReference type="AlphaFoldDB" id="A0ABD1FBE5"/>
<comment type="caution">
    <text evidence="8">The sequence shown here is derived from an EMBL/GenBank/DDBJ whole genome shotgun (WGS) entry which is preliminary data.</text>
</comment>
<accession>A0ABD1FBE5</accession>
<name>A0ABD1FBE5_HYPHA</name>
<feature type="region of interest" description="Disordered" evidence="6">
    <location>
        <begin position="29"/>
        <end position="61"/>
    </location>
</feature>
<evidence type="ECO:0000313" key="9">
    <source>
        <dbReference type="Proteomes" id="UP001566132"/>
    </source>
</evidence>
<evidence type="ECO:0000256" key="2">
    <source>
        <dbReference type="ARBA" id="ARBA00016807"/>
    </source>
</evidence>
<evidence type="ECO:0000256" key="6">
    <source>
        <dbReference type="SAM" id="MobiDB-lite"/>
    </source>
</evidence>
<protein>
    <recommendedName>
        <fullName evidence="2">Regulatory protein zeste</fullName>
    </recommendedName>
</protein>
<evidence type="ECO:0000259" key="7">
    <source>
        <dbReference type="Pfam" id="PF13873"/>
    </source>
</evidence>
<evidence type="ECO:0000256" key="4">
    <source>
        <dbReference type="ARBA" id="ARBA00023163"/>
    </source>
</evidence>
<keyword evidence="9" id="KW-1185">Reference proteome</keyword>
<feature type="compositionally biased region" description="Basic and acidic residues" evidence="6">
    <location>
        <begin position="29"/>
        <end position="46"/>
    </location>
</feature>
<evidence type="ECO:0000256" key="5">
    <source>
        <dbReference type="ARBA" id="ARBA00025466"/>
    </source>
</evidence>
<keyword evidence="3" id="KW-0805">Transcription regulation</keyword>
<keyword evidence="4" id="KW-0804">Transcription</keyword>
<feature type="domain" description="Myb/SANT-like DNA-binding" evidence="7">
    <location>
        <begin position="2"/>
        <end position="38"/>
    </location>
</feature>
<sequence>MSAFTIEEKNLLVSLVNKYKDVIENKKTDANSNKEKTRKLDTEHKQNILKTGRGPPPPLPANDSLTEQIRNIIPTINFEIENPYDSNVLTENLNESSENCIIYIDYIESTPTEEKENTKRSKSTQPTQPTDSQLPIITDQRNKRKKESQEKEKRKADGVTHSRNKLIDLEARLRVKKMKDAIKQQSELHTKKLAVLEAER</sequence>
<organism evidence="8 9">
    <name type="scientific">Hypothenemus hampei</name>
    <name type="common">Coffee berry borer</name>
    <dbReference type="NCBI Taxonomy" id="57062"/>
    <lineage>
        <taxon>Eukaryota</taxon>
        <taxon>Metazoa</taxon>
        <taxon>Ecdysozoa</taxon>
        <taxon>Arthropoda</taxon>
        <taxon>Hexapoda</taxon>
        <taxon>Insecta</taxon>
        <taxon>Pterygota</taxon>
        <taxon>Neoptera</taxon>
        <taxon>Endopterygota</taxon>
        <taxon>Coleoptera</taxon>
        <taxon>Polyphaga</taxon>
        <taxon>Cucujiformia</taxon>
        <taxon>Curculionidae</taxon>
        <taxon>Scolytinae</taxon>
        <taxon>Hypothenemus</taxon>
    </lineage>
</organism>
<dbReference type="Pfam" id="PF13873">
    <property type="entry name" value="Myb_DNA-bind_5"/>
    <property type="match status" value="1"/>
</dbReference>
<dbReference type="Proteomes" id="UP001566132">
    <property type="component" value="Unassembled WGS sequence"/>
</dbReference>
<gene>
    <name evidence="8" type="ORF">ABEB36_000254</name>
</gene>
<proteinExistence type="predicted"/>
<dbReference type="EMBL" id="JBDJPC010000001">
    <property type="protein sequence ID" value="KAL1516335.1"/>
    <property type="molecule type" value="Genomic_DNA"/>
</dbReference>
<evidence type="ECO:0000256" key="3">
    <source>
        <dbReference type="ARBA" id="ARBA00023015"/>
    </source>
</evidence>
<feature type="compositionally biased region" description="Polar residues" evidence="6">
    <location>
        <begin position="123"/>
        <end position="135"/>
    </location>
</feature>
<evidence type="ECO:0000313" key="8">
    <source>
        <dbReference type="EMBL" id="KAL1516335.1"/>
    </source>
</evidence>
<evidence type="ECO:0000256" key="1">
    <source>
        <dbReference type="ARBA" id="ARBA00011764"/>
    </source>
</evidence>
<comment type="function">
    <text evidence="5">Involved in transvection phenomena (= synapsis-dependent gene expression), where the synaptic pairing of chromosomes carrying genes with which zeste interacts influences the expression of these genes. Zeste binds to DNA and stimulates transcription from a nearby promoter.</text>
</comment>
<reference evidence="8 9" key="1">
    <citation type="submission" date="2024-05" db="EMBL/GenBank/DDBJ databases">
        <title>Genetic variation in Jamaican populations of the coffee berry borer (Hypothenemus hampei).</title>
        <authorList>
            <person name="Errbii M."/>
            <person name="Myrie A."/>
        </authorList>
    </citation>
    <scope>NUCLEOTIDE SEQUENCE [LARGE SCALE GENOMIC DNA]</scope>
    <source>
        <strain evidence="8">JA-Hopewell-2020-01-JO</strain>
        <tissue evidence="8">Whole body</tissue>
    </source>
</reference>
<feature type="compositionally biased region" description="Basic and acidic residues" evidence="6">
    <location>
        <begin position="147"/>
        <end position="163"/>
    </location>
</feature>
<dbReference type="InterPro" id="IPR028002">
    <property type="entry name" value="Myb_DNA-bind_5"/>
</dbReference>